<organism evidence="2">
    <name type="scientific">Zea mays</name>
    <name type="common">Maize</name>
    <dbReference type="NCBI Taxonomy" id="4577"/>
    <lineage>
        <taxon>Eukaryota</taxon>
        <taxon>Viridiplantae</taxon>
        <taxon>Streptophyta</taxon>
        <taxon>Embryophyta</taxon>
        <taxon>Tracheophyta</taxon>
        <taxon>Spermatophyta</taxon>
        <taxon>Magnoliopsida</taxon>
        <taxon>Liliopsida</taxon>
        <taxon>Poales</taxon>
        <taxon>Poaceae</taxon>
        <taxon>PACMAD clade</taxon>
        <taxon>Panicoideae</taxon>
        <taxon>Andropogonodae</taxon>
        <taxon>Andropogoneae</taxon>
        <taxon>Tripsacinae</taxon>
        <taxon>Zea</taxon>
    </lineage>
</organism>
<protein>
    <submittedName>
        <fullName evidence="2">Uncharacterized protein</fullName>
    </submittedName>
</protein>
<evidence type="ECO:0000256" key="1">
    <source>
        <dbReference type="SAM" id="SignalP"/>
    </source>
</evidence>
<reference evidence="2" key="2">
    <citation type="submission" date="2012-06" db="EMBL/GenBank/DDBJ databases">
        <authorList>
            <person name="Yu Y."/>
            <person name="Currie J."/>
            <person name="Lomeli R."/>
            <person name="Angelova A."/>
            <person name="Collura K."/>
            <person name="Wissotski M."/>
            <person name="Campos D."/>
            <person name="Kudrna D."/>
            <person name="Golser W."/>
            <person name="Ashely E."/>
            <person name="Descour A."/>
            <person name="Fernandes J."/>
            <person name="Soderlund C."/>
            <person name="Walbot V."/>
        </authorList>
    </citation>
    <scope>NUCLEOTIDE SEQUENCE</scope>
    <source>
        <strain evidence="2">B73</strain>
    </source>
</reference>
<dbReference type="AlphaFoldDB" id="C0HF08"/>
<dbReference type="EMBL" id="BT060914">
    <property type="protein sequence ID" value="ACN25611.1"/>
    <property type="molecule type" value="mRNA"/>
</dbReference>
<sequence>MGGVCTAVRIGICYSFITCIQAYTTTCRQYHAPSRTSVSGVHWIRSQRRCHGDGGDHAVDAAYVASAAQAVVPLLTPLLSPRVLDDPVGAVAQPQRREAARAVADEEHAVVDPRARADERARHPAHVRLHERRVEPHREGPAADERRADLGLVAGRHGGEVGHADGDLGRVEAAGPRRARVRVRALLHQAAGLHQVRVRVRHQPAGAAVVALVLRHRAARVVAVDQLLLAEVDELPRGEEVGALHRARRAERPARPARALRLDARDGALVAPVEAGRQTGHLLLRGRRGGRHATHEPLDVPAGAQAREARLELLPREVGEGRDPVARRRVQRLVRRRAGQVGREHAQPTRILLGPGVPPPVPPHERCELRLREQTRARAGAGTLRRHLPDEFVVGGRAGE</sequence>
<reference evidence="2" key="1">
    <citation type="journal article" date="2009" name="PLoS Genet.">
        <title>Sequencing, mapping, and analysis of 27,455 maize full-length cDNAs.</title>
        <authorList>
            <person name="Soderlund C."/>
            <person name="Descour A."/>
            <person name="Kudrna D."/>
            <person name="Bomhoff M."/>
            <person name="Boyd L."/>
            <person name="Currie J."/>
            <person name="Angelova A."/>
            <person name="Collura K."/>
            <person name="Wissotski M."/>
            <person name="Ashley E."/>
            <person name="Morrow D."/>
            <person name="Fernandes J."/>
            <person name="Walbot V."/>
            <person name="Yu Y."/>
        </authorList>
    </citation>
    <scope>NUCLEOTIDE SEQUENCE</scope>
    <source>
        <strain evidence="2">B73</strain>
    </source>
</reference>
<proteinExistence type="evidence at transcript level"/>
<feature type="signal peptide" evidence="1">
    <location>
        <begin position="1"/>
        <end position="22"/>
    </location>
</feature>
<accession>C0HF08</accession>
<feature type="chain" id="PRO_5002898997" evidence="1">
    <location>
        <begin position="23"/>
        <end position="400"/>
    </location>
</feature>
<name>C0HF08_MAIZE</name>
<evidence type="ECO:0000313" key="2">
    <source>
        <dbReference type="EMBL" id="ACN25611.1"/>
    </source>
</evidence>
<keyword evidence="1" id="KW-0732">Signal</keyword>